<dbReference type="FunFam" id="1.10.238.10:FF:000001">
    <property type="entry name" value="Calmodulin 1"/>
    <property type="match status" value="1"/>
</dbReference>
<protein>
    <recommendedName>
        <fullName evidence="3">EF-hand domain-containing protein</fullName>
    </recommendedName>
</protein>
<evidence type="ECO:0000313" key="4">
    <source>
        <dbReference type="EMBL" id="GAX72850.1"/>
    </source>
</evidence>
<dbReference type="STRING" id="1157962.A0A250WQM5"/>
<dbReference type="SMART" id="SM00054">
    <property type="entry name" value="EFh"/>
    <property type="match status" value="4"/>
</dbReference>
<feature type="domain" description="EF-hand" evidence="3">
    <location>
        <begin position="24"/>
        <end position="59"/>
    </location>
</feature>
<dbReference type="Gene3D" id="1.10.238.10">
    <property type="entry name" value="EF-hand"/>
    <property type="match status" value="2"/>
</dbReference>
<dbReference type="SUPFAM" id="SSF47473">
    <property type="entry name" value="EF-hand"/>
    <property type="match status" value="1"/>
</dbReference>
<comment type="caution">
    <text evidence="4">The sequence shown here is derived from an EMBL/GenBank/DDBJ whole genome shotgun (WGS) entry which is preliminary data.</text>
</comment>
<dbReference type="PROSITE" id="PS50222">
    <property type="entry name" value="EF_HAND_2"/>
    <property type="match status" value="4"/>
</dbReference>
<gene>
    <name evidence="4" type="ORF">CEUSTIGMA_g305.t1</name>
</gene>
<keyword evidence="5" id="KW-1185">Reference proteome</keyword>
<organism evidence="4 5">
    <name type="scientific">Chlamydomonas eustigma</name>
    <dbReference type="NCBI Taxonomy" id="1157962"/>
    <lineage>
        <taxon>Eukaryota</taxon>
        <taxon>Viridiplantae</taxon>
        <taxon>Chlorophyta</taxon>
        <taxon>core chlorophytes</taxon>
        <taxon>Chlorophyceae</taxon>
        <taxon>CS clade</taxon>
        <taxon>Chlamydomonadales</taxon>
        <taxon>Chlamydomonadaceae</taxon>
        <taxon>Chlamydomonas</taxon>
    </lineage>
</organism>
<dbReference type="AlphaFoldDB" id="A0A250WQM5"/>
<reference evidence="4 5" key="1">
    <citation type="submission" date="2017-08" db="EMBL/GenBank/DDBJ databases">
        <title>Acidophilic green algal genome provides insights into adaptation to an acidic environment.</title>
        <authorList>
            <person name="Hirooka S."/>
            <person name="Hirose Y."/>
            <person name="Kanesaki Y."/>
            <person name="Higuchi S."/>
            <person name="Fujiwara T."/>
            <person name="Onuma R."/>
            <person name="Era A."/>
            <person name="Ohbayashi R."/>
            <person name="Uzuka A."/>
            <person name="Nozaki H."/>
            <person name="Yoshikawa H."/>
            <person name="Miyagishima S.Y."/>
        </authorList>
    </citation>
    <scope>NUCLEOTIDE SEQUENCE [LARGE SCALE GENOMIC DNA]</scope>
    <source>
        <strain evidence="4 5">NIES-2499</strain>
    </source>
</reference>
<evidence type="ECO:0000313" key="5">
    <source>
        <dbReference type="Proteomes" id="UP000232323"/>
    </source>
</evidence>
<dbReference type="EMBL" id="BEGY01000001">
    <property type="protein sequence ID" value="GAX72850.1"/>
    <property type="molecule type" value="Genomic_DNA"/>
</dbReference>
<dbReference type="Proteomes" id="UP000232323">
    <property type="component" value="Unassembled WGS sequence"/>
</dbReference>
<keyword evidence="2" id="KW-0106">Calcium</keyword>
<dbReference type="InterPro" id="IPR002048">
    <property type="entry name" value="EF_hand_dom"/>
</dbReference>
<evidence type="ECO:0000256" key="1">
    <source>
        <dbReference type="ARBA" id="ARBA00022737"/>
    </source>
</evidence>
<sequence>MLKKAIAAARKEKAKTVKARITPQHMQEFKEAFEAVDADGSGEIDETELRMAMAALGFQHTKDEIRRMIKSLDSDGSGTLGFEEFVSLMTNKSAKKEPKQEIKDAFSLLDKGSKGFISLEDLRLAAQELRETVSDEQLEAMLKLADVDGDGKVDGTDLYKTLKKTSAL</sequence>
<accession>A0A250WQM5</accession>
<dbReference type="GO" id="GO:0005509">
    <property type="term" value="F:calcium ion binding"/>
    <property type="evidence" value="ECO:0007669"/>
    <property type="project" value="InterPro"/>
</dbReference>
<dbReference type="Pfam" id="PF13499">
    <property type="entry name" value="EF-hand_7"/>
    <property type="match status" value="2"/>
</dbReference>
<evidence type="ECO:0000256" key="2">
    <source>
        <dbReference type="ARBA" id="ARBA00022837"/>
    </source>
</evidence>
<proteinExistence type="predicted"/>
<dbReference type="InterPro" id="IPR018247">
    <property type="entry name" value="EF_Hand_1_Ca_BS"/>
</dbReference>
<dbReference type="CDD" id="cd00051">
    <property type="entry name" value="EFh"/>
    <property type="match status" value="1"/>
</dbReference>
<dbReference type="PROSITE" id="PS00018">
    <property type="entry name" value="EF_HAND_1"/>
    <property type="match status" value="3"/>
</dbReference>
<dbReference type="OrthoDB" id="186625at2759"/>
<dbReference type="InterPro" id="IPR050145">
    <property type="entry name" value="Centrin_CML-like"/>
</dbReference>
<feature type="domain" description="EF-hand" evidence="3">
    <location>
        <begin position="133"/>
        <end position="168"/>
    </location>
</feature>
<dbReference type="InterPro" id="IPR011992">
    <property type="entry name" value="EF-hand-dom_pair"/>
</dbReference>
<name>A0A250WQM5_9CHLO</name>
<feature type="domain" description="EF-hand" evidence="3">
    <location>
        <begin position="97"/>
        <end position="132"/>
    </location>
</feature>
<dbReference type="PANTHER" id="PTHR23050">
    <property type="entry name" value="CALCIUM BINDING PROTEIN"/>
    <property type="match status" value="1"/>
</dbReference>
<evidence type="ECO:0000259" key="3">
    <source>
        <dbReference type="PROSITE" id="PS50222"/>
    </source>
</evidence>
<feature type="domain" description="EF-hand" evidence="3">
    <location>
        <begin position="60"/>
        <end position="95"/>
    </location>
</feature>
<keyword evidence="1" id="KW-0677">Repeat</keyword>